<organism evidence="2 3">
    <name type="scientific">Candidozyma auris</name>
    <name type="common">Yeast</name>
    <name type="synonym">Candida auris</name>
    <dbReference type="NCBI Taxonomy" id="498019"/>
    <lineage>
        <taxon>Eukaryota</taxon>
        <taxon>Fungi</taxon>
        <taxon>Dikarya</taxon>
        <taxon>Ascomycota</taxon>
        <taxon>Saccharomycotina</taxon>
        <taxon>Pichiomycetes</taxon>
        <taxon>Metschnikowiaceae</taxon>
        <taxon>Candidozyma</taxon>
    </lineage>
</organism>
<keyword evidence="1" id="KW-1133">Transmembrane helix</keyword>
<protein>
    <submittedName>
        <fullName evidence="2">Uncharacterized protein</fullName>
    </submittedName>
</protein>
<sequence length="185" mass="20750">MSVALQRSPAQRRSSRTSVWRVQVAGKCISTSEPAIALFTVKGLLPQMKFLVALQIMDPSKGEVTHRTHMRLRAQVNKFMRYHVVFSGEALIADLAEELLFLLRGLGVLIDEVVSAVFFVSVLLVFLVASGINIRRSWLVQHSRGSTGVGESFVRVARFVRGVVRQLSAAKFLTFMDWVQRVLHL</sequence>
<name>A0A0L0NQD5_CANAR</name>
<reference evidence="3" key="1">
    <citation type="journal article" date="2015" name="BMC Genomics">
        <title>Draft genome of a commonly misdiagnosed multidrug resistant pathogen Candida auris.</title>
        <authorList>
            <person name="Chatterjee S."/>
            <person name="Alampalli S.V."/>
            <person name="Nageshan R.K."/>
            <person name="Chettiar S.T."/>
            <person name="Joshi S."/>
            <person name="Tatu U.S."/>
        </authorList>
    </citation>
    <scope>NUCLEOTIDE SEQUENCE [LARGE SCALE GENOMIC DNA]</scope>
    <source>
        <strain evidence="3">6684</strain>
    </source>
</reference>
<feature type="transmembrane region" description="Helical" evidence="1">
    <location>
        <begin position="116"/>
        <end position="134"/>
    </location>
</feature>
<keyword evidence="1" id="KW-0472">Membrane</keyword>
<gene>
    <name evidence="2" type="ORF">QG37_07401</name>
</gene>
<accession>A0A0L0NQD5</accession>
<keyword evidence="1" id="KW-0812">Transmembrane</keyword>
<evidence type="ECO:0000256" key="1">
    <source>
        <dbReference type="SAM" id="Phobius"/>
    </source>
</evidence>
<evidence type="ECO:0000313" key="2">
    <source>
        <dbReference type="EMBL" id="KND96273.1"/>
    </source>
</evidence>
<proteinExistence type="predicted"/>
<evidence type="ECO:0000313" key="3">
    <source>
        <dbReference type="Proteomes" id="UP000037122"/>
    </source>
</evidence>
<dbReference type="Proteomes" id="UP000037122">
    <property type="component" value="Unassembled WGS sequence"/>
</dbReference>
<dbReference type="EMBL" id="LGST01000057">
    <property type="protein sequence ID" value="KND96273.1"/>
    <property type="molecule type" value="Genomic_DNA"/>
</dbReference>
<comment type="caution">
    <text evidence="2">The sequence shown here is derived from an EMBL/GenBank/DDBJ whole genome shotgun (WGS) entry which is preliminary data.</text>
</comment>
<dbReference type="AlphaFoldDB" id="A0A0L0NQD5"/>
<dbReference type="VEuPathDB" id="FungiDB:QG37_07401"/>